<comment type="caution">
    <text evidence="3">The sequence shown here is derived from an EMBL/GenBank/DDBJ whole genome shotgun (WGS) entry which is preliminary data.</text>
</comment>
<dbReference type="Proteomes" id="UP000013201">
    <property type="component" value="Unassembled WGS sequence"/>
</dbReference>
<keyword evidence="2" id="KW-0732">Signal</keyword>
<keyword evidence="4" id="KW-1185">Reference proteome</keyword>
<sequence length="183" mass="19062">MRLIQPLAFAAPFLILLGSCVGPAPRQAGPAPTPAPRPTPTPAPAQSASPAAPLASEWQDRPAAPGDWRWQSDAAMSVARFGPTAADTKLTIRCDRAVRRISIIRTGAGQGAMTLRTSYGATSWPATAAASVPQTVAIRAAADTALDQIAYSRGKFAVEAAGLEPLIVPAWPEIARVIEDCRG</sequence>
<dbReference type="RefSeq" id="WP_006967372.1">
    <property type="nucleotide sequence ID" value="NZ_CAVK010000250.1"/>
</dbReference>
<reference evidence="4" key="2">
    <citation type="submission" date="2013-04" db="EMBL/GenBank/DDBJ databases">
        <title>Bisphenol A degrading Sphingobium sp. strain BiD32.</title>
        <authorList>
            <person name="Nielsen J.L."/>
            <person name="Zhou N.A."/>
            <person name="Kjeldal H."/>
        </authorList>
    </citation>
    <scope>NUCLEOTIDE SEQUENCE [LARGE SCALE GENOMIC DNA]</scope>
    <source>
        <strain evidence="4">BiD32</strain>
    </source>
</reference>
<dbReference type="PROSITE" id="PS51257">
    <property type="entry name" value="PROKAR_LIPOPROTEIN"/>
    <property type="match status" value="1"/>
</dbReference>
<organism evidence="3 4">
    <name type="scientific">Sphingobium indicum BiD32</name>
    <dbReference type="NCBI Taxonomy" id="1301087"/>
    <lineage>
        <taxon>Bacteria</taxon>
        <taxon>Pseudomonadati</taxon>
        <taxon>Pseudomonadota</taxon>
        <taxon>Alphaproteobacteria</taxon>
        <taxon>Sphingomonadales</taxon>
        <taxon>Sphingomonadaceae</taxon>
        <taxon>Sphingobium</taxon>
    </lineage>
</organism>
<evidence type="ECO:0000313" key="3">
    <source>
        <dbReference type="EMBL" id="CCW20106.1"/>
    </source>
</evidence>
<feature type="region of interest" description="Disordered" evidence="1">
    <location>
        <begin position="25"/>
        <end position="67"/>
    </location>
</feature>
<evidence type="ECO:0000256" key="2">
    <source>
        <dbReference type="SAM" id="SignalP"/>
    </source>
</evidence>
<feature type="signal peptide" evidence="2">
    <location>
        <begin position="1"/>
        <end position="28"/>
    </location>
</feature>
<name>N1MT05_9SPHN</name>
<evidence type="ECO:0000256" key="1">
    <source>
        <dbReference type="SAM" id="MobiDB-lite"/>
    </source>
</evidence>
<gene>
    <name evidence="3" type="ORF">EBBID32_44770</name>
</gene>
<protein>
    <recommendedName>
        <fullName evidence="5">Lipoprotein</fullName>
    </recommendedName>
</protein>
<dbReference type="EMBL" id="CAVK010000250">
    <property type="protein sequence ID" value="CCW20106.1"/>
    <property type="molecule type" value="Genomic_DNA"/>
</dbReference>
<feature type="chain" id="PRO_5004108315" description="Lipoprotein" evidence="2">
    <location>
        <begin position="29"/>
        <end position="183"/>
    </location>
</feature>
<accession>N1MT05</accession>
<evidence type="ECO:0008006" key="5">
    <source>
        <dbReference type="Google" id="ProtNLM"/>
    </source>
</evidence>
<evidence type="ECO:0000313" key="4">
    <source>
        <dbReference type="Proteomes" id="UP000013201"/>
    </source>
</evidence>
<dbReference type="OrthoDB" id="7629232at2"/>
<feature type="compositionally biased region" description="Pro residues" evidence="1">
    <location>
        <begin position="31"/>
        <end position="43"/>
    </location>
</feature>
<proteinExistence type="predicted"/>
<feature type="compositionally biased region" description="Low complexity" evidence="1">
    <location>
        <begin position="44"/>
        <end position="53"/>
    </location>
</feature>
<dbReference type="AlphaFoldDB" id="N1MT05"/>
<reference evidence="3 4" key="1">
    <citation type="submission" date="2013-03" db="EMBL/GenBank/DDBJ databases">
        <authorList>
            <person name="Le V."/>
        </authorList>
    </citation>
    <scope>NUCLEOTIDE SEQUENCE [LARGE SCALE GENOMIC DNA]</scope>
    <source>
        <strain evidence="3 4">BiD32</strain>
    </source>
</reference>